<proteinExistence type="inferred from homology"/>
<keyword evidence="7 9" id="KW-0811">Translocation</keyword>
<dbReference type="AlphaFoldDB" id="A0AAV4ZQN6"/>
<dbReference type="PANTHER" id="PTHR33910">
    <property type="entry name" value="PROTEIN TRANSLOCASE SUBUNIT SECE"/>
    <property type="match status" value="1"/>
</dbReference>
<evidence type="ECO:0000256" key="5">
    <source>
        <dbReference type="ARBA" id="ARBA00022927"/>
    </source>
</evidence>
<evidence type="ECO:0000256" key="6">
    <source>
        <dbReference type="ARBA" id="ARBA00022989"/>
    </source>
</evidence>
<comment type="caution">
    <text evidence="11">The sequence shown here is derived from an EMBL/GenBank/DDBJ whole genome shotgun (WGS) entry which is preliminary data.</text>
</comment>
<keyword evidence="12" id="KW-1185">Reference proteome</keyword>
<dbReference type="Gene3D" id="1.20.5.1030">
    <property type="entry name" value="Preprotein translocase secy subunit"/>
    <property type="match status" value="1"/>
</dbReference>
<keyword evidence="8 9" id="KW-0472">Membrane</keyword>
<dbReference type="GO" id="GO:0005886">
    <property type="term" value="C:plasma membrane"/>
    <property type="evidence" value="ECO:0007669"/>
    <property type="project" value="UniProtKB-SubCell"/>
</dbReference>
<dbReference type="InterPro" id="IPR001901">
    <property type="entry name" value="Translocase_SecE/Sec61-g"/>
</dbReference>
<comment type="subcellular location">
    <subcellularLocation>
        <location evidence="9">Cell membrane</location>
        <topology evidence="9">Single-pass membrane protein</topology>
    </subcellularLocation>
    <subcellularLocation>
        <location evidence="1">Membrane</location>
    </subcellularLocation>
</comment>
<dbReference type="GO" id="GO:0065002">
    <property type="term" value="P:intracellular protein transmembrane transport"/>
    <property type="evidence" value="ECO:0007669"/>
    <property type="project" value="UniProtKB-UniRule"/>
</dbReference>
<keyword evidence="3 9" id="KW-1003">Cell membrane</keyword>
<dbReference type="GO" id="GO:0043952">
    <property type="term" value="P:protein transport by the Sec complex"/>
    <property type="evidence" value="ECO:0007669"/>
    <property type="project" value="UniProtKB-UniRule"/>
</dbReference>
<evidence type="ECO:0000313" key="12">
    <source>
        <dbReference type="Proteomes" id="UP001055247"/>
    </source>
</evidence>
<dbReference type="InterPro" id="IPR005807">
    <property type="entry name" value="SecE_bac"/>
</dbReference>
<comment type="function">
    <text evidence="9">Essential subunit of the Sec protein translocation channel SecYEG. Clamps together the 2 halves of SecY. May contact the channel plug during translocation.</text>
</comment>
<sequence>MGSITVVKNQDPGAMASNEASKKVDTARGAPRGTGTPAPSRQVPPQRPAPKRVGPVEFLSQVRDEGRKVTWPSRRETTVTTIMVFVMVILASVFFTVVDQALRYGVGLILGL</sequence>
<protein>
    <recommendedName>
        <fullName evidence="9">Protein translocase subunit SecE</fullName>
    </recommendedName>
</protein>
<evidence type="ECO:0000313" key="11">
    <source>
        <dbReference type="EMBL" id="GJD90224.1"/>
    </source>
</evidence>
<dbReference type="EMBL" id="BPQO01000017">
    <property type="protein sequence ID" value="GJD90224.1"/>
    <property type="molecule type" value="Genomic_DNA"/>
</dbReference>
<dbReference type="GO" id="GO:0008320">
    <property type="term" value="F:protein transmembrane transporter activity"/>
    <property type="evidence" value="ECO:0007669"/>
    <property type="project" value="UniProtKB-UniRule"/>
</dbReference>
<name>A0AAV4ZQN6_9HYPH</name>
<evidence type="ECO:0000256" key="7">
    <source>
        <dbReference type="ARBA" id="ARBA00023010"/>
    </source>
</evidence>
<keyword evidence="2 9" id="KW-0813">Transport</keyword>
<evidence type="ECO:0000256" key="9">
    <source>
        <dbReference type="HAMAP-Rule" id="MF_00422"/>
    </source>
</evidence>
<comment type="similarity">
    <text evidence="9">Belongs to the SecE/SEC61-gamma family.</text>
</comment>
<keyword evidence="6 9" id="KW-1133">Transmembrane helix</keyword>
<dbReference type="PANTHER" id="PTHR33910:SF1">
    <property type="entry name" value="PROTEIN TRANSLOCASE SUBUNIT SECE"/>
    <property type="match status" value="1"/>
</dbReference>
<evidence type="ECO:0000256" key="10">
    <source>
        <dbReference type="SAM" id="MobiDB-lite"/>
    </source>
</evidence>
<evidence type="ECO:0000256" key="2">
    <source>
        <dbReference type="ARBA" id="ARBA00022448"/>
    </source>
</evidence>
<evidence type="ECO:0000256" key="1">
    <source>
        <dbReference type="ARBA" id="ARBA00004370"/>
    </source>
</evidence>
<dbReference type="GO" id="GO:0006605">
    <property type="term" value="P:protein targeting"/>
    <property type="evidence" value="ECO:0007669"/>
    <property type="project" value="UniProtKB-UniRule"/>
</dbReference>
<dbReference type="HAMAP" id="MF_00422">
    <property type="entry name" value="SecE"/>
    <property type="match status" value="1"/>
</dbReference>
<accession>A0AAV4ZQN6</accession>
<keyword evidence="4 9" id="KW-0812">Transmembrane</keyword>
<gene>
    <name evidence="9 11" type="primary">secE</name>
    <name evidence="11" type="ORF">BHAOGJBA_3760</name>
</gene>
<feature type="region of interest" description="Disordered" evidence="10">
    <location>
        <begin position="1"/>
        <end position="58"/>
    </location>
</feature>
<dbReference type="Pfam" id="PF00584">
    <property type="entry name" value="SecE"/>
    <property type="match status" value="1"/>
</dbReference>
<comment type="subunit">
    <text evidence="9">Component of the Sec protein translocase complex. Heterotrimer consisting of SecY, SecE and SecG subunits. The heterotrimers can form oligomers, although 1 heterotrimer is thought to be able to translocate proteins. Interacts with the ribosome. Interacts with SecDF, and other proteins may be involved. Interacts with SecA.</text>
</comment>
<dbReference type="Proteomes" id="UP001055247">
    <property type="component" value="Unassembled WGS sequence"/>
</dbReference>
<dbReference type="InterPro" id="IPR038379">
    <property type="entry name" value="SecE_sf"/>
</dbReference>
<organism evidence="11 12">
    <name type="scientific">Methylobacterium hispanicum</name>
    <dbReference type="NCBI Taxonomy" id="270350"/>
    <lineage>
        <taxon>Bacteria</taxon>
        <taxon>Pseudomonadati</taxon>
        <taxon>Pseudomonadota</taxon>
        <taxon>Alphaproteobacteria</taxon>
        <taxon>Hyphomicrobiales</taxon>
        <taxon>Methylobacteriaceae</taxon>
        <taxon>Methylobacterium</taxon>
    </lineage>
</organism>
<feature type="transmembrane region" description="Helical" evidence="9">
    <location>
        <begin position="77"/>
        <end position="98"/>
    </location>
</feature>
<dbReference type="GO" id="GO:0009306">
    <property type="term" value="P:protein secretion"/>
    <property type="evidence" value="ECO:0007669"/>
    <property type="project" value="UniProtKB-UniRule"/>
</dbReference>
<dbReference type="NCBIfam" id="TIGR00964">
    <property type="entry name" value="secE_bact"/>
    <property type="match status" value="1"/>
</dbReference>
<evidence type="ECO:0000256" key="4">
    <source>
        <dbReference type="ARBA" id="ARBA00022692"/>
    </source>
</evidence>
<evidence type="ECO:0000256" key="3">
    <source>
        <dbReference type="ARBA" id="ARBA00022475"/>
    </source>
</evidence>
<evidence type="ECO:0000256" key="8">
    <source>
        <dbReference type="ARBA" id="ARBA00023136"/>
    </source>
</evidence>
<reference evidence="11" key="2">
    <citation type="submission" date="2021-08" db="EMBL/GenBank/DDBJ databases">
        <authorList>
            <person name="Tani A."/>
            <person name="Ola A."/>
            <person name="Ogura Y."/>
            <person name="Katsura K."/>
            <person name="Hayashi T."/>
        </authorList>
    </citation>
    <scope>NUCLEOTIDE SEQUENCE</scope>
    <source>
        <strain evidence="11">DSM 16372</strain>
    </source>
</reference>
<keyword evidence="5 9" id="KW-0653">Protein transport</keyword>
<reference evidence="11" key="1">
    <citation type="journal article" date="2016" name="Front. Microbiol.">
        <title>Genome Sequence of the Piezophilic, Mesophilic Sulfate-Reducing Bacterium Desulfovibrio indicus J2T.</title>
        <authorList>
            <person name="Cao J."/>
            <person name="Maignien L."/>
            <person name="Shao Z."/>
            <person name="Alain K."/>
            <person name="Jebbar M."/>
        </authorList>
    </citation>
    <scope>NUCLEOTIDE SEQUENCE</scope>
    <source>
        <strain evidence="11">DSM 16372</strain>
    </source>
</reference>